<dbReference type="RefSeq" id="WP_097654666.1">
    <property type="nucleotide sequence ID" value="NZ_LYXE01000157.1"/>
</dbReference>
<dbReference type="InterPro" id="IPR027267">
    <property type="entry name" value="AH/BAR_dom_sf"/>
</dbReference>
<keyword evidence="1" id="KW-0175">Coiled coil</keyword>
<keyword evidence="2" id="KW-0472">Membrane</keyword>
<feature type="coiled-coil region" evidence="1">
    <location>
        <begin position="59"/>
        <end position="93"/>
    </location>
</feature>
<gene>
    <name evidence="3" type="ORF">A9Q02_04870</name>
</gene>
<dbReference type="EMBL" id="LYXE01000157">
    <property type="protein sequence ID" value="PDV97241.1"/>
    <property type="molecule type" value="Genomic_DNA"/>
</dbReference>
<reference evidence="3 4" key="1">
    <citation type="submission" date="2016-05" db="EMBL/GenBank/DDBJ databases">
        <authorList>
            <person name="Lavstsen T."/>
            <person name="Jespersen J.S."/>
        </authorList>
    </citation>
    <scope>NUCLEOTIDE SEQUENCE [LARGE SCALE GENOMIC DNA]</scope>
    <source>
        <strain evidence="3 4">B7-9</strain>
    </source>
</reference>
<evidence type="ECO:0000256" key="1">
    <source>
        <dbReference type="SAM" id="Coils"/>
    </source>
</evidence>
<keyword evidence="2" id="KW-0812">Transmembrane</keyword>
<comment type="caution">
    <text evidence="3">The sequence shown here is derived from an EMBL/GenBank/DDBJ whole genome shotgun (WGS) entry which is preliminary data.</text>
</comment>
<evidence type="ECO:0000313" key="4">
    <source>
        <dbReference type="Proteomes" id="UP000220922"/>
    </source>
</evidence>
<dbReference type="AlphaFoldDB" id="A0A2H3KY12"/>
<protein>
    <submittedName>
        <fullName evidence="3">Uncharacterized protein</fullName>
    </submittedName>
</protein>
<feature type="transmembrane region" description="Helical" evidence="2">
    <location>
        <begin position="131"/>
        <end position="150"/>
    </location>
</feature>
<proteinExistence type="predicted"/>
<organism evidence="3 4">
    <name type="scientific">Candidatus Chloroploca asiatica</name>
    <dbReference type="NCBI Taxonomy" id="1506545"/>
    <lineage>
        <taxon>Bacteria</taxon>
        <taxon>Bacillati</taxon>
        <taxon>Chloroflexota</taxon>
        <taxon>Chloroflexia</taxon>
        <taxon>Chloroflexales</taxon>
        <taxon>Chloroflexineae</taxon>
        <taxon>Oscillochloridaceae</taxon>
        <taxon>Candidatus Chloroploca</taxon>
    </lineage>
</organism>
<dbReference type="Gene3D" id="1.20.1270.60">
    <property type="entry name" value="Arfaptin homology (AH) domain/BAR domain"/>
    <property type="match status" value="1"/>
</dbReference>
<keyword evidence="4" id="KW-1185">Reference proteome</keyword>
<accession>A0A2H3KY12</accession>
<sequence>MWRRKNKFERQLDTLETQASEAVGQLAGTIRSRFDNEVGQEVAANLNQLARRVDELDLSDQVAQRRKKLEKAAKKASRRVDRAIKDLEKTRGKVARDARELASQVGENLEHSGQQIATISQQSVPEKPGGWIMPTLLGLLIGFGLGFFVAKKTSKKEPEAQ</sequence>
<dbReference type="Proteomes" id="UP000220922">
    <property type="component" value="Unassembled WGS sequence"/>
</dbReference>
<keyword evidence="2" id="KW-1133">Transmembrane helix</keyword>
<evidence type="ECO:0000313" key="3">
    <source>
        <dbReference type="EMBL" id="PDV97241.1"/>
    </source>
</evidence>
<evidence type="ECO:0000256" key="2">
    <source>
        <dbReference type="SAM" id="Phobius"/>
    </source>
</evidence>
<name>A0A2H3KY12_9CHLR</name>
<dbReference type="OrthoDB" id="160543at2"/>